<gene>
    <name evidence="2" type="ORF">HY912_10615</name>
</gene>
<dbReference type="PANTHER" id="PTHR35038:SF8">
    <property type="entry name" value="C-TYPE POLYHEME CYTOCHROME OMCC"/>
    <property type="match status" value="1"/>
</dbReference>
<sequence>MNRPPRAYSLLLVLLGIALITAFGVVEFRSRNPEWKKYQIKGMALALEQLQKEVSQEQSPEKRQKILAEIESLGTRKPEIIEIRPFGGKLPAERCLTCHLGIEDLSKSHPNSVFGCVTCHGGNGTDLTVRGAHTGLRGGKNPATLDLASASCGSNRAAVGSCHSEREHPLLNRIENVPRSLMATNAGIIGILRFQWGIEKDSLSKFGVKQVTDGKISLAPVPPEITGTGEFSLADSHFRKFCAACHLWVPRHRENMGRLEGCPACHAPYGDKGRYSGRDPTIKRDEPGHPATHTITNLIPDDRCRACHNRSARVGLNYHGEMESSQYGSPFVRGELNDETLSDGRFVWKLVPDIHREKGMACIDCHTGQDTMGDGSVHRYMKDQIEIRCEDCHGSQITAPATMAVEKNDPLVQALLRSSPNLRLSDGDTILRTSRGRPLPNVRLTDQGFRLTGKLTGKEHPVSVITGKAAHKITGHNRMECDSCHSAWSPQCYGCHQVLDFRHKGTDHMAGKATQGRWAEGRGYFRYERNIYGINSRGRVGILVPGCQVWNSVVDSSGKVIQPYDSEIMKLANGNSSIAMGPTHPHTTRKEVPRCVDCHLDPKAIGLGEGVMKFSSKNGRLSLEPLYDSASSGLGIDFPQDSVIDVQGKILQGTSHELSRGFNQDEIGRILGIARCLPCHDRYDDPIWIRPGPYKETPACLKALERMQQ</sequence>
<proteinExistence type="predicted"/>
<name>A0A9D6V1S8_9BACT</name>
<dbReference type="EMBL" id="JACRDE010000285">
    <property type="protein sequence ID" value="MBI5249934.1"/>
    <property type="molecule type" value="Genomic_DNA"/>
</dbReference>
<dbReference type="InterPro" id="IPR036280">
    <property type="entry name" value="Multihaem_cyt_sf"/>
</dbReference>
<evidence type="ECO:0000256" key="1">
    <source>
        <dbReference type="ARBA" id="ARBA00022729"/>
    </source>
</evidence>
<dbReference type="Proteomes" id="UP000807825">
    <property type="component" value="Unassembled WGS sequence"/>
</dbReference>
<keyword evidence="1" id="KW-0732">Signal</keyword>
<accession>A0A9D6V1S8</accession>
<evidence type="ECO:0008006" key="4">
    <source>
        <dbReference type="Google" id="ProtNLM"/>
    </source>
</evidence>
<dbReference type="PANTHER" id="PTHR35038">
    <property type="entry name" value="DISSIMILATORY SULFITE REDUCTASE SIRA"/>
    <property type="match status" value="1"/>
</dbReference>
<reference evidence="2" key="1">
    <citation type="submission" date="2020-07" db="EMBL/GenBank/DDBJ databases">
        <title>Huge and variable diversity of episymbiotic CPR bacteria and DPANN archaea in groundwater ecosystems.</title>
        <authorList>
            <person name="He C.Y."/>
            <person name="Keren R."/>
            <person name="Whittaker M."/>
            <person name="Farag I.F."/>
            <person name="Doudna J."/>
            <person name="Cate J.H.D."/>
            <person name="Banfield J.F."/>
        </authorList>
    </citation>
    <scope>NUCLEOTIDE SEQUENCE</scope>
    <source>
        <strain evidence="2">NC_groundwater_1664_Pr3_B-0.1um_52_9</strain>
    </source>
</reference>
<evidence type="ECO:0000313" key="3">
    <source>
        <dbReference type="Proteomes" id="UP000807825"/>
    </source>
</evidence>
<protein>
    <recommendedName>
        <fullName evidence="4">Cytochrome c-552/4 domain-containing protein</fullName>
    </recommendedName>
</protein>
<dbReference type="InterPro" id="IPR051829">
    <property type="entry name" value="Multiheme_Cytochr_ET"/>
</dbReference>
<dbReference type="GO" id="GO:0016491">
    <property type="term" value="F:oxidoreductase activity"/>
    <property type="evidence" value="ECO:0007669"/>
    <property type="project" value="TreeGrafter"/>
</dbReference>
<organism evidence="2 3">
    <name type="scientific">Desulfomonile tiedjei</name>
    <dbReference type="NCBI Taxonomy" id="2358"/>
    <lineage>
        <taxon>Bacteria</taxon>
        <taxon>Pseudomonadati</taxon>
        <taxon>Thermodesulfobacteriota</taxon>
        <taxon>Desulfomonilia</taxon>
        <taxon>Desulfomonilales</taxon>
        <taxon>Desulfomonilaceae</taxon>
        <taxon>Desulfomonile</taxon>
    </lineage>
</organism>
<dbReference type="SUPFAM" id="SSF48695">
    <property type="entry name" value="Multiheme cytochromes"/>
    <property type="match status" value="1"/>
</dbReference>
<comment type="caution">
    <text evidence="2">The sequence shown here is derived from an EMBL/GenBank/DDBJ whole genome shotgun (WGS) entry which is preliminary data.</text>
</comment>
<dbReference type="AlphaFoldDB" id="A0A9D6V1S8"/>
<evidence type="ECO:0000313" key="2">
    <source>
        <dbReference type="EMBL" id="MBI5249934.1"/>
    </source>
</evidence>